<accession>A0A1M7B2S5</accession>
<dbReference type="RefSeq" id="WP_139264995.1">
    <property type="nucleotide sequence ID" value="NZ_FQZU01000078.1"/>
</dbReference>
<dbReference type="STRING" id="1121393.SAMN02745216_05261"/>
<dbReference type="SMART" id="SM00419">
    <property type="entry name" value="HTH_CRP"/>
    <property type="match status" value="1"/>
</dbReference>
<dbReference type="OrthoDB" id="9815457at2"/>
<dbReference type="InterPro" id="IPR012318">
    <property type="entry name" value="HTH_CRP"/>
</dbReference>
<evidence type="ECO:0000313" key="3">
    <source>
        <dbReference type="Proteomes" id="UP000183994"/>
    </source>
</evidence>
<gene>
    <name evidence="2" type="ORF">SAMN02745216_05261</name>
</gene>
<name>A0A1M7B2S5_9BACT</name>
<keyword evidence="3" id="KW-1185">Reference proteome</keyword>
<dbReference type="GO" id="GO:0006355">
    <property type="term" value="P:regulation of DNA-templated transcription"/>
    <property type="evidence" value="ECO:0007669"/>
    <property type="project" value="InterPro"/>
</dbReference>
<dbReference type="EMBL" id="FQZU01000078">
    <property type="protein sequence ID" value="SHL48969.1"/>
    <property type="molecule type" value="Genomic_DNA"/>
</dbReference>
<evidence type="ECO:0000259" key="1">
    <source>
        <dbReference type="PROSITE" id="PS51063"/>
    </source>
</evidence>
<feature type="non-terminal residue" evidence="2">
    <location>
        <position position="1"/>
    </location>
</feature>
<dbReference type="AlphaFoldDB" id="A0A1M7B2S5"/>
<dbReference type="Pfam" id="PF13545">
    <property type="entry name" value="HTH_Crp_2"/>
    <property type="match status" value="1"/>
</dbReference>
<protein>
    <submittedName>
        <fullName evidence="2">Crp-like helix-turn-helix domain-containing protein</fullName>
    </submittedName>
</protein>
<dbReference type="GO" id="GO:0003677">
    <property type="term" value="F:DNA binding"/>
    <property type="evidence" value="ECO:0007669"/>
    <property type="project" value="InterPro"/>
</dbReference>
<reference evidence="3" key="1">
    <citation type="submission" date="2016-11" db="EMBL/GenBank/DDBJ databases">
        <authorList>
            <person name="Varghese N."/>
            <person name="Submissions S."/>
        </authorList>
    </citation>
    <scope>NUCLEOTIDE SEQUENCE [LARGE SCALE GENOMIC DNA]</scope>
    <source>
        <strain evidence="3">DSM 16219</strain>
    </source>
</reference>
<evidence type="ECO:0000313" key="2">
    <source>
        <dbReference type="EMBL" id="SHL48969.1"/>
    </source>
</evidence>
<feature type="domain" description="HTH crp-type" evidence="1">
    <location>
        <begin position="1"/>
        <end position="50"/>
    </location>
</feature>
<dbReference type="Gene3D" id="1.10.10.10">
    <property type="entry name" value="Winged helix-like DNA-binding domain superfamily/Winged helix DNA-binding domain"/>
    <property type="match status" value="1"/>
</dbReference>
<dbReference type="PROSITE" id="PS51063">
    <property type="entry name" value="HTH_CRP_2"/>
    <property type="match status" value="1"/>
</dbReference>
<dbReference type="SUPFAM" id="SSF46785">
    <property type="entry name" value="Winged helix' DNA-binding domain"/>
    <property type="match status" value="1"/>
</dbReference>
<proteinExistence type="predicted"/>
<dbReference type="InterPro" id="IPR036390">
    <property type="entry name" value="WH_DNA-bd_sf"/>
</dbReference>
<dbReference type="PRINTS" id="PR00034">
    <property type="entry name" value="HTHCRP"/>
</dbReference>
<sequence>AESLSLPISKEQLAYLLGTTPETLSRSLAKMVEDGLIAMEGKEITVRDELGLNGLASVCMPKE</sequence>
<organism evidence="2 3">
    <name type="scientific">Desulfatibacillum alkenivorans DSM 16219</name>
    <dbReference type="NCBI Taxonomy" id="1121393"/>
    <lineage>
        <taxon>Bacteria</taxon>
        <taxon>Pseudomonadati</taxon>
        <taxon>Thermodesulfobacteriota</taxon>
        <taxon>Desulfobacteria</taxon>
        <taxon>Desulfobacterales</taxon>
        <taxon>Desulfatibacillaceae</taxon>
        <taxon>Desulfatibacillum</taxon>
    </lineage>
</organism>
<dbReference type="Proteomes" id="UP000183994">
    <property type="component" value="Unassembled WGS sequence"/>
</dbReference>
<dbReference type="InterPro" id="IPR036388">
    <property type="entry name" value="WH-like_DNA-bd_sf"/>
</dbReference>